<reference evidence="14" key="3">
    <citation type="submission" date="2025-09" db="UniProtKB">
        <authorList>
            <consortium name="Ensembl"/>
        </authorList>
    </citation>
    <scope>IDENTIFICATION</scope>
</reference>
<dbReference type="InterPro" id="IPR059182">
    <property type="entry name" value="Khc_C"/>
</dbReference>
<dbReference type="SUPFAM" id="SSF52540">
    <property type="entry name" value="P-loop containing nucleoside triphosphate hydrolases"/>
    <property type="match status" value="1"/>
</dbReference>
<keyword evidence="3 10" id="KW-0493">Microtubule</keyword>
<reference evidence="14" key="2">
    <citation type="submission" date="2025-08" db="UniProtKB">
        <authorList>
            <consortium name="Ensembl"/>
        </authorList>
    </citation>
    <scope>IDENTIFICATION</scope>
</reference>
<keyword evidence="6 11" id="KW-0175">Coiled coil</keyword>
<keyword evidence="8" id="KW-0206">Cytoskeleton</keyword>
<evidence type="ECO:0000313" key="14">
    <source>
        <dbReference type="Ensembl" id="ENSSHAP00000023443.1"/>
    </source>
</evidence>
<dbReference type="InterPro" id="IPR001752">
    <property type="entry name" value="Kinesin_motor_dom"/>
</dbReference>
<dbReference type="GO" id="GO:1904115">
    <property type="term" value="C:axon cytoplasm"/>
    <property type="evidence" value="ECO:0007669"/>
    <property type="project" value="GOC"/>
</dbReference>
<accession>A0A7N4NI35</accession>
<reference evidence="14 15" key="1">
    <citation type="journal article" date="2011" name="Proc. Natl. Acad. Sci. U.S.A.">
        <title>Genetic diversity and population structure of the endangered marsupial Sarcophilus harrisii (Tasmanian devil).</title>
        <authorList>
            <person name="Miller W."/>
            <person name="Hayes V.M."/>
            <person name="Ratan A."/>
            <person name="Petersen D.C."/>
            <person name="Wittekindt N.E."/>
            <person name="Miller J."/>
            <person name="Walenz B."/>
            <person name="Knight J."/>
            <person name="Qi J."/>
            <person name="Zhao F."/>
            <person name="Wang Q."/>
            <person name="Bedoya-Reina O.C."/>
            <person name="Katiyar N."/>
            <person name="Tomsho L.P."/>
            <person name="Kasson L.M."/>
            <person name="Hardie R.A."/>
            <person name="Woodbridge P."/>
            <person name="Tindall E.A."/>
            <person name="Bertelsen M.F."/>
            <person name="Dixon D."/>
            <person name="Pyecroft S."/>
            <person name="Helgen K.M."/>
            <person name="Lesk A.M."/>
            <person name="Pringle T.H."/>
            <person name="Patterson N."/>
            <person name="Zhang Y."/>
            <person name="Kreiss A."/>
            <person name="Woods G.M."/>
            <person name="Jones M.E."/>
            <person name="Schuster S.C."/>
        </authorList>
    </citation>
    <scope>NUCLEOTIDE SEQUENCE [LARGE SCALE GENOMIC DNA]</scope>
</reference>
<dbReference type="CDD" id="cd01369">
    <property type="entry name" value="KISc_KHC_KIF5"/>
    <property type="match status" value="1"/>
</dbReference>
<evidence type="ECO:0000256" key="11">
    <source>
        <dbReference type="SAM" id="Coils"/>
    </source>
</evidence>
<dbReference type="Pfam" id="PF00225">
    <property type="entry name" value="Kinesin"/>
    <property type="match status" value="1"/>
</dbReference>
<dbReference type="Ensembl" id="ENSSHAT00000040639.1">
    <property type="protein sequence ID" value="ENSSHAP00000023443.1"/>
    <property type="gene ID" value="ENSSHAG00000006246.2"/>
</dbReference>
<comment type="subcellular location">
    <subcellularLocation>
        <location evidence="1">Cytoplasm</location>
        <location evidence="1">Cytoskeleton</location>
    </subcellularLocation>
</comment>
<name>A0A7N4NI35_SARHA</name>
<dbReference type="PANTHER" id="PTHR47968">
    <property type="entry name" value="CENTROMERE PROTEIN E"/>
    <property type="match status" value="1"/>
</dbReference>
<feature type="coiled-coil region" evidence="11">
    <location>
        <begin position="385"/>
        <end position="510"/>
    </location>
</feature>
<dbReference type="GO" id="GO:0005524">
    <property type="term" value="F:ATP binding"/>
    <property type="evidence" value="ECO:0007669"/>
    <property type="project" value="UniProtKB-UniRule"/>
</dbReference>
<dbReference type="GO" id="GO:0005874">
    <property type="term" value="C:microtubule"/>
    <property type="evidence" value="ECO:0007669"/>
    <property type="project" value="UniProtKB-KW"/>
</dbReference>
<keyword evidence="15" id="KW-1185">Reference proteome</keyword>
<dbReference type="Proteomes" id="UP000007648">
    <property type="component" value="Unassembled WGS sequence"/>
</dbReference>
<dbReference type="PROSITE" id="PS00411">
    <property type="entry name" value="KINESIN_MOTOR_1"/>
    <property type="match status" value="1"/>
</dbReference>
<dbReference type="AlphaFoldDB" id="A0A7N4NI35"/>
<dbReference type="SMART" id="SM00129">
    <property type="entry name" value="KISc"/>
    <property type="match status" value="1"/>
</dbReference>
<dbReference type="CDD" id="cd23649">
    <property type="entry name" value="Khc_CBD_cc"/>
    <property type="match status" value="1"/>
</dbReference>
<evidence type="ECO:0000256" key="12">
    <source>
        <dbReference type="SAM" id="MobiDB-lite"/>
    </source>
</evidence>
<dbReference type="InterPro" id="IPR019821">
    <property type="entry name" value="Kinesin_motor_CS"/>
</dbReference>
<feature type="coiled-coil region" evidence="11">
    <location>
        <begin position="297"/>
        <end position="338"/>
    </location>
</feature>
<evidence type="ECO:0000256" key="7">
    <source>
        <dbReference type="ARBA" id="ARBA00023175"/>
    </source>
</evidence>
<keyword evidence="4 9" id="KW-0547">Nucleotide-binding</keyword>
<feature type="binding site" evidence="9">
    <location>
        <begin position="52"/>
        <end position="59"/>
    </location>
    <ligand>
        <name>ATP</name>
        <dbReference type="ChEBI" id="CHEBI:30616"/>
    </ligand>
</feature>
<dbReference type="GO" id="GO:0032991">
    <property type="term" value="C:protein-containing complex"/>
    <property type="evidence" value="ECO:0007669"/>
    <property type="project" value="UniProtKB-ARBA"/>
</dbReference>
<evidence type="ECO:0000256" key="2">
    <source>
        <dbReference type="ARBA" id="ARBA00022490"/>
    </source>
</evidence>
<dbReference type="PRINTS" id="PR00380">
    <property type="entry name" value="KINESINHEAVY"/>
</dbReference>
<feature type="region of interest" description="Disordered" evidence="12">
    <location>
        <begin position="874"/>
        <end position="932"/>
    </location>
</feature>
<dbReference type="FunFam" id="3.40.850.10:FF:000067">
    <property type="entry name" value="Kinesin-like protein"/>
    <property type="match status" value="1"/>
</dbReference>
<evidence type="ECO:0000256" key="3">
    <source>
        <dbReference type="ARBA" id="ARBA00022701"/>
    </source>
</evidence>
<dbReference type="Gene3D" id="3.40.850.10">
    <property type="entry name" value="Kinesin motor domain"/>
    <property type="match status" value="1"/>
</dbReference>
<dbReference type="PANTHER" id="PTHR47968:SF68">
    <property type="entry name" value="KINESIN-LIKE PROTEIN"/>
    <property type="match status" value="1"/>
</dbReference>
<evidence type="ECO:0000259" key="13">
    <source>
        <dbReference type="PROSITE" id="PS50067"/>
    </source>
</evidence>
<dbReference type="GO" id="GO:0098957">
    <property type="term" value="P:anterograde axonal transport of mitochondrion"/>
    <property type="evidence" value="ECO:0007669"/>
    <property type="project" value="UniProtKB-ARBA"/>
</dbReference>
<evidence type="ECO:0000313" key="15">
    <source>
        <dbReference type="Proteomes" id="UP000007648"/>
    </source>
</evidence>
<dbReference type="GO" id="GO:0048489">
    <property type="term" value="P:synaptic vesicle transport"/>
    <property type="evidence" value="ECO:0007669"/>
    <property type="project" value="UniProtKB-ARBA"/>
</dbReference>
<evidence type="ECO:0000256" key="1">
    <source>
        <dbReference type="ARBA" id="ARBA00004245"/>
    </source>
</evidence>
<evidence type="ECO:0000256" key="6">
    <source>
        <dbReference type="ARBA" id="ARBA00023054"/>
    </source>
</evidence>
<evidence type="ECO:0000256" key="5">
    <source>
        <dbReference type="ARBA" id="ARBA00022840"/>
    </source>
</evidence>
<evidence type="ECO:0000256" key="9">
    <source>
        <dbReference type="PROSITE-ProRule" id="PRU00283"/>
    </source>
</evidence>
<dbReference type="Gene3D" id="6.10.250.1590">
    <property type="match status" value="1"/>
</dbReference>
<proteinExistence type="inferred from homology"/>
<dbReference type="PROSITE" id="PS50067">
    <property type="entry name" value="KINESIN_MOTOR_2"/>
    <property type="match status" value="1"/>
</dbReference>
<evidence type="ECO:0000256" key="4">
    <source>
        <dbReference type="ARBA" id="ARBA00022741"/>
    </source>
</evidence>
<evidence type="ECO:0000256" key="10">
    <source>
        <dbReference type="RuleBase" id="RU000394"/>
    </source>
</evidence>
<dbReference type="InterPro" id="IPR027640">
    <property type="entry name" value="Kinesin-like_fam"/>
</dbReference>
<keyword evidence="5 9" id="KW-0067">ATP-binding</keyword>
<keyword evidence="7 9" id="KW-0505">Motor protein</keyword>
<dbReference type="GeneTree" id="ENSGT00940000154801"/>
<dbReference type="GO" id="GO:0007292">
    <property type="term" value="P:female gamete generation"/>
    <property type="evidence" value="ECO:0007669"/>
    <property type="project" value="UniProtKB-ARBA"/>
</dbReference>
<dbReference type="GO" id="GO:0030951">
    <property type="term" value="P:establishment or maintenance of microtubule cytoskeleton polarity"/>
    <property type="evidence" value="ECO:0007669"/>
    <property type="project" value="UniProtKB-ARBA"/>
</dbReference>
<dbReference type="GO" id="GO:0007097">
    <property type="term" value="P:nuclear migration"/>
    <property type="evidence" value="ECO:0007669"/>
    <property type="project" value="UniProtKB-ARBA"/>
</dbReference>
<dbReference type="InterPro" id="IPR036961">
    <property type="entry name" value="Kinesin_motor_dom_sf"/>
</dbReference>
<dbReference type="InterPro" id="IPR027417">
    <property type="entry name" value="P-loop_NTPase"/>
</dbReference>
<feature type="domain" description="Kinesin motor" evidence="13">
    <location>
        <begin position="1"/>
        <end position="292"/>
    </location>
</feature>
<organism evidence="14 15">
    <name type="scientific">Sarcophilus harrisii</name>
    <name type="common">Tasmanian devil</name>
    <name type="synonym">Sarcophilus laniarius</name>
    <dbReference type="NCBI Taxonomy" id="9305"/>
    <lineage>
        <taxon>Eukaryota</taxon>
        <taxon>Metazoa</taxon>
        <taxon>Chordata</taxon>
        <taxon>Craniata</taxon>
        <taxon>Vertebrata</taxon>
        <taxon>Euteleostomi</taxon>
        <taxon>Mammalia</taxon>
        <taxon>Metatheria</taxon>
        <taxon>Dasyuromorphia</taxon>
        <taxon>Dasyuridae</taxon>
        <taxon>Sarcophilus</taxon>
    </lineage>
</organism>
<comment type="similarity">
    <text evidence="9 10">Belongs to the TRAFAC class myosin-kinesin ATPase superfamily. Kinesin family.</text>
</comment>
<dbReference type="GO" id="GO:0008017">
    <property type="term" value="F:microtubule binding"/>
    <property type="evidence" value="ECO:0007669"/>
    <property type="project" value="InterPro"/>
</dbReference>
<sequence>MEWRGKRLKSKPYAFDRVFQSSTTQEQVYNDCAKKIVKDVLEGYNGTIFAYGQTSSGKTHTMEGKLHDPDGMGIIPRIVQDIFNYIYSMDENLEFHIKVSYFEIYLDKIRDLLDVSKTNLSVHEDKNRVPYVKGCTERFVCSPDEVMDTIDEGKSNRHVAVTNMNEHSSRSHSIFLINVKQENTQTEQKLSGKLYLVDLAGSEKVSKTGAEGAVLDEAKNINKSLSALGNVISALAESSTYVPYRDSKMTRILQDSLGGNCRTTIVICCSPSSYNESETKSTLLFGQRAKTIKNTVCVNVELTAEQWKKKYEKEKEKNKTLRNTIQWLENELNRWRNGETVPVDEQFDKEKANLEAFAVDKDITVINDKPAATIGVTGNFTDAERRKCEEEIAKLYKQLDDKDEEINQQSQLVEKLKTQMLDQEELLASTRRDQDNMQAELNRLQAENDASKEEVKEVLQALEELAVNYDQKSQEVEDKAKEYELLSDELNQKSATLASIDAELQKLKEMTNHQKKRATEMMASLLKDLAEIGIAVGNNDVKPEGTGMIDEEFTVARLYISKMKSEVKTMVKRCKQLESTQAESNKKMEENEKELAACQLRISQHEAKIKSLTEYLQNVEQKKRQLEESVDSLNEELVQLRAQEKVHEMEKEHLNKVQTANEVKQAVEQQIQSHRETHQKQISSLRDEVDAKEKLITDLQDQNQKMMLEQERLRVEHEKLKATDQEKSRKLHELTVMQDRREQARQDLKGLEETVAKELQTLHNLRKLFVQDLATRVKKSAEIDSDDTGGSAAQKQKISFLENNLEQLTKVHKQLVRDNADLRCELPKLEKRLRATAERVKALESALKEAKENASRDRKRYQQEVDRIKEAVRSKNMARRGHSAQIAKPIRPGQHPAASPTHPSAIRGGGAFTQNSQPVAVRGGGGRQDKVC</sequence>
<evidence type="ECO:0000256" key="8">
    <source>
        <dbReference type="ARBA" id="ARBA00023212"/>
    </source>
</evidence>
<protein>
    <recommendedName>
        <fullName evidence="10">Kinesin-like protein</fullName>
    </recommendedName>
</protein>
<keyword evidence="2" id="KW-0963">Cytoplasm</keyword>
<gene>
    <name evidence="14" type="primary">KIF5B</name>
</gene>
<dbReference type="GO" id="GO:0003777">
    <property type="term" value="F:microtubule motor activity"/>
    <property type="evidence" value="ECO:0007669"/>
    <property type="project" value="InterPro"/>
</dbReference>